<organism evidence="5 6">
    <name type="scientific">Methyloradius palustris</name>
    <dbReference type="NCBI Taxonomy" id="2778876"/>
    <lineage>
        <taxon>Bacteria</taxon>
        <taxon>Pseudomonadati</taxon>
        <taxon>Pseudomonadota</taxon>
        <taxon>Betaproteobacteria</taxon>
        <taxon>Nitrosomonadales</taxon>
        <taxon>Methylophilaceae</taxon>
        <taxon>Methyloradius</taxon>
    </lineage>
</organism>
<dbReference type="Gene3D" id="2.40.170.20">
    <property type="entry name" value="TonB-dependent receptor, beta-barrel domain"/>
    <property type="match status" value="1"/>
</dbReference>
<dbReference type="SUPFAM" id="SSF56935">
    <property type="entry name" value="Porins"/>
    <property type="match status" value="1"/>
</dbReference>
<evidence type="ECO:0000313" key="5">
    <source>
        <dbReference type="EMBL" id="BCM24499.1"/>
    </source>
</evidence>
<gene>
    <name evidence="5" type="ORF">ZMTM_07580</name>
</gene>
<reference evidence="5" key="1">
    <citation type="journal article" date="2021" name="Arch. Microbiol.">
        <title>Methyloradius palustris gen. nov., sp. nov., a methanol-oxidizing bacterium isolated from snow.</title>
        <authorList>
            <person name="Miyadera T."/>
            <person name="Kojima H."/>
            <person name="Fukui M."/>
        </authorList>
    </citation>
    <scope>NUCLEOTIDE SEQUENCE</scope>
    <source>
        <strain evidence="5">Zm11</strain>
    </source>
</reference>
<keyword evidence="3" id="KW-0998">Cell outer membrane</keyword>
<accession>A0A8D5FYI8</accession>
<feature type="region of interest" description="Disordered" evidence="4">
    <location>
        <begin position="31"/>
        <end position="60"/>
    </location>
</feature>
<evidence type="ECO:0008006" key="7">
    <source>
        <dbReference type="Google" id="ProtNLM"/>
    </source>
</evidence>
<dbReference type="Proteomes" id="UP000826722">
    <property type="component" value="Chromosome"/>
</dbReference>
<feature type="compositionally biased region" description="Polar residues" evidence="4">
    <location>
        <begin position="31"/>
        <end position="53"/>
    </location>
</feature>
<dbReference type="KEGG" id="mpau:ZMTM_07580"/>
<sequence length="309" mass="33092">MSSDWESLGLSTSSGFKLDVRYDYLDQNQLRSGTGKISPQAASGIVNTGSRNPANDGPQEVEKYTKNHYVTITGDYNFNPSWGVQVQVPYIDRSHATLGTSSDGVSPADEAYESGTKNIGDIKVIGRFQGFTEQHNVGVLFGLKLPTGDHRQTGISTDPAALGDVAAIDRGLQPGTGTTDVILGVYYHDAINKDWGFFSQGVVQTALNAKDDYRPGNGLNLNGGLRYTGFAGFTPQLQLNARYVARDSGAEADTVSTGGTLVYLSPGVVVPVNKKLSAYSFVQIPIYQNVNGVQLAPRFTASVGARYSF</sequence>
<evidence type="ECO:0000313" key="6">
    <source>
        <dbReference type="Proteomes" id="UP000826722"/>
    </source>
</evidence>
<evidence type="ECO:0000256" key="2">
    <source>
        <dbReference type="ARBA" id="ARBA00023136"/>
    </source>
</evidence>
<proteinExistence type="predicted"/>
<name>A0A8D5FYI8_9PROT</name>
<protein>
    <recommendedName>
        <fullName evidence="7">TonB-dependent receptor</fullName>
    </recommendedName>
</protein>
<dbReference type="GO" id="GO:0009279">
    <property type="term" value="C:cell outer membrane"/>
    <property type="evidence" value="ECO:0007669"/>
    <property type="project" value="UniProtKB-SubCell"/>
</dbReference>
<keyword evidence="6" id="KW-1185">Reference proteome</keyword>
<keyword evidence="2" id="KW-0472">Membrane</keyword>
<dbReference type="InterPro" id="IPR036942">
    <property type="entry name" value="Beta-barrel_TonB_sf"/>
</dbReference>
<evidence type="ECO:0000256" key="4">
    <source>
        <dbReference type="SAM" id="MobiDB-lite"/>
    </source>
</evidence>
<evidence type="ECO:0000256" key="3">
    <source>
        <dbReference type="ARBA" id="ARBA00023237"/>
    </source>
</evidence>
<comment type="subcellular location">
    <subcellularLocation>
        <location evidence="1">Cell outer membrane</location>
    </subcellularLocation>
</comment>
<dbReference type="EMBL" id="AP024110">
    <property type="protein sequence ID" value="BCM24499.1"/>
    <property type="molecule type" value="Genomic_DNA"/>
</dbReference>
<dbReference type="AlphaFoldDB" id="A0A8D5FYI8"/>
<evidence type="ECO:0000256" key="1">
    <source>
        <dbReference type="ARBA" id="ARBA00004442"/>
    </source>
</evidence>